<accession>A0A1H9MJK8</accession>
<dbReference type="PIRSF" id="PIRSF017393">
    <property type="entry name" value="MTase_SAV2177"/>
    <property type="match status" value="1"/>
</dbReference>
<keyword evidence="1" id="KW-0489">Methyltransferase</keyword>
<dbReference type="GO" id="GO:0032259">
    <property type="term" value="P:methylation"/>
    <property type="evidence" value="ECO:0007669"/>
    <property type="project" value="UniProtKB-KW"/>
</dbReference>
<keyword evidence="1" id="KW-0808">Transferase</keyword>
<dbReference type="InterPro" id="IPR006764">
    <property type="entry name" value="SAM_dep_MeTrfase_SAV2177_type"/>
</dbReference>
<organism evidence="1 2">
    <name type="scientific">Lentzea xinjiangensis</name>
    <dbReference type="NCBI Taxonomy" id="402600"/>
    <lineage>
        <taxon>Bacteria</taxon>
        <taxon>Bacillati</taxon>
        <taxon>Actinomycetota</taxon>
        <taxon>Actinomycetes</taxon>
        <taxon>Pseudonocardiales</taxon>
        <taxon>Pseudonocardiaceae</taxon>
        <taxon>Lentzea</taxon>
    </lineage>
</organism>
<protein>
    <submittedName>
        <fullName evidence="1">S-adenosyl methyltransferase</fullName>
    </submittedName>
</protein>
<dbReference type="GO" id="GO:0008168">
    <property type="term" value="F:methyltransferase activity"/>
    <property type="evidence" value="ECO:0007669"/>
    <property type="project" value="UniProtKB-KW"/>
</dbReference>
<dbReference type="STRING" id="402600.SAMN05216188_10990"/>
<keyword evidence="2" id="KW-1185">Reference proteome</keyword>
<reference evidence="2" key="1">
    <citation type="submission" date="2016-10" db="EMBL/GenBank/DDBJ databases">
        <authorList>
            <person name="Varghese N."/>
            <person name="Submissions S."/>
        </authorList>
    </citation>
    <scope>NUCLEOTIDE SEQUENCE [LARGE SCALE GENOMIC DNA]</scope>
    <source>
        <strain evidence="2">CGMCC 4.3525</strain>
    </source>
</reference>
<dbReference type="InterPro" id="IPR029063">
    <property type="entry name" value="SAM-dependent_MTases_sf"/>
</dbReference>
<dbReference type="Gene3D" id="3.40.50.150">
    <property type="entry name" value="Vaccinia Virus protein VP39"/>
    <property type="match status" value="1"/>
</dbReference>
<dbReference type="Proteomes" id="UP000199352">
    <property type="component" value="Unassembled WGS sequence"/>
</dbReference>
<evidence type="ECO:0000313" key="2">
    <source>
        <dbReference type="Proteomes" id="UP000199352"/>
    </source>
</evidence>
<dbReference type="OrthoDB" id="3516042at2"/>
<dbReference type="RefSeq" id="WP_089952900.1">
    <property type="nucleotide sequence ID" value="NZ_FOFR01000009.1"/>
</dbReference>
<dbReference type="AlphaFoldDB" id="A0A1H9MJK8"/>
<dbReference type="SUPFAM" id="SSF53335">
    <property type="entry name" value="S-adenosyl-L-methionine-dependent methyltransferases"/>
    <property type="match status" value="1"/>
</dbReference>
<sequence length="267" mass="28704">MSEPFSWVPAGINTDVPSAARVYDFLLGGGHNFASDRAVGEKVLQILRDGRAIASSNRSFMRRAVLLMLEQGITQFLDLGSGIPTVGNVHEIVQQENPDARVVYVDHDEVAVSHSQLILEGNDNAGVVQADMCRPQDVLADPVVKDLIDLSRPVGLLIVAVLHFVPDAKGPAGIVARYLDAMPSGSLVALSHLTADFKPEEMGGVVEAMKHSSDPMYFRSFAEFEPMFAGMEVLQPGIVPAPKWHPELGPAGEGGPEDVYVGLGRKL</sequence>
<name>A0A1H9MJK8_9PSEU</name>
<evidence type="ECO:0000313" key="1">
    <source>
        <dbReference type="EMBL" id="SER23721.1"/>
    </source>
</evidence>
<dbReference type="Pfam" id="PF04672">
    <property type="entry name" value="Methyltransf_19"/>
    <property type="match status" value="1"/>
</dbReference>
<gene>
    <name evidence="1" type="ORF">SAMN05216188_10990</name>
</gene>
<dbReference type="EMBL" id="FOFR01000009">
    <property type="protein sequence ID" value="SER23721.1"/>
    <property type="molecule type" value="Genomic_DNA"/>
</dbReference>
<proteinExistence type="predicted"/>